<reference evidence="2" key="1">
    <citation type="journal article" date="2023" name="Front. Plant Sci.">
        <title>Chromosomal-level genome assembly of Melastoma candidum provides insights into trichome evolution.</title>
        <authorList>
            <person name="Zhong Y."/>
            <person name="Wu W."/>
            <person name="Sun C."/>
            <person name="Zou P."/>
            <person name="Liu Y."/>
            <person name="Dai S."/>
            <person name="Zhou R."/>
        </authorList>
    </citation>
    <scope>NUCLEOTIDE SEQUENCE [LARGE SCALE GENOMIC DNA]</scope>
</reference>
<sequence>MLSSSSSRPPLSLPARTASASWDTGPRLPYNPNAPRNPNKKVAVPVPAQDSSKLSVSIAERPPPSGTSSPINVSDLLKRGSNKFPIPVVEEDSYLGFERWLPNPPKVEKPRSVYNATSLAYIGDCIYELYARRHFLFPPLSIEEFNDRVMSVVRCEAQDALLQKLLADDYLSTEERDVVRWGKNVGTSSKTRTRKRAGSAVYNRASSLETLIGYLYLTNVDRLEDVMSRLGFSTGSSPAMEAKDGSIPELERA</sequence>
<evidence type="ECO:0000313" key="1">
    <source>
        <dbReference type="EMBL" id="KAI4386960.1"/>
    </source>
</evidence>
<keyword evidence="2" id="KW-1185">Reference proteome</keyword>
<comment type="caution">
    <text evidence="1">The sequence shown here is derived from an EMBL/GenBank/DDBJ whole genome shotgun (WGS) entry which is preliminary data.</text>
</comment>
<evidence type="ECO:0000313" key="2">
    <source>
        <dbReference type="Proteomes" id="UP001057402"/>
    </source>
</evidence>
<gene>
    <name evidence="1" type="ORF">MLD38_004832</name>
</gene>
<protein>
    <submittedName>
        <fullName evidence="1">Uncharacterized protein</fullName>
    </submittedName>
</protein>
<name>A0ACB9S7T6_9MYRT</name>
<accession>A0ACB9S7T6</accession>
<organism evidence="1 2">
    <name type="scientific">Melastoma candidum</name>
    <dbReference type="NCBI Taxonomy" id="119954"/>
    <lineage>
        <taxon>Eukaryota</taxon>
        <taxon>Viridiplantae</taxon>
        <taxon>Streptophyta</taxon>
        <taxon>Embryophyta</taxon>
        <taxon>Tracheophyta</taxon>
        <taxon>Spermatophyta</taxon>
        <taxon>Magnoliopsida</taxon>
        <taxon>eudicotyledons</taxon>
        <taxon>Gunneridae</taxon>
        <taxon>Pentapetalae</taxon>
        <taxon>rosids</taxon>
        <taxon>malvids</taxon>
        <taxon>Myrtales</taxon>
        <taxon>Melastomataceae</taxon>
        <taxon>Melastomatoideae</taxon>
        <taxon>Melastomateae</taxon>
        <taxon>Melastoma</taxon>
    </lineage>
</organism>
<dbReference type="Proteomes" id="UP001057402">
    <property type="component" value="Chromosome 2"/>
</dbReference>
<dbReference type="EMBL" id="CM042881">
    <property type="protein sequence ID" value="KAI4386960.1"/>
    <property type="molecule type" value="Genomic_DNA"/>
</dbReference>
<proteinExistence type="predicted"/>